<dbReference type="GO" id="GO:0003700">
    <property type="term" value="F:DNA-binding transcription factor activity"/>
    <property type="evidence" value="ECO:0007669"/>
    <property type="project" value="InterPro"/>
</dbReference>
<evidence type="ECO:0000259" key="11">
    <source>
        <dbReference type="PROSITE" id="PS51030"/>
    </source>
</evidence>
<sequence length="374" mass="43352">MLAVMNPSTSNTVFHPSYMPKLSEENCAVCGDQVKSSRLGCPACLSCMIFFRRSVIKNAEYKCPSNKDCPIFHEYRSSCRYCRFQKCFLSGMKSSAVVTRDKLGPRSPTQIHSDVPKNLMGPLTYLQQKIMEEHQEQTEEPTRRATVSDVNRMFKWSFNDAVEWASQFEPFLRLTNEEQKCVISEYGFAFFIIDQGVKSAKDWRSGYWILQNATFLHVDYFQGLENISCVINEDKIRFHSEFVAYLETSIKRQIQILQIDEFEIAALKTLLLFSSELIKKLQSGKSVISGTFPKRNIFSECQDKVENFKNKCLEELMTYLMEKYPTSHETRFGKLILFIGDIRAAIKVVYNQTKVSDLFDTSKFDMFVRSFFLS</sequence>
<dbReference type="PANTHER" id="PTHR46587:SF4">
    <property type="entry name" value="NUCLEAR HORMONE RECEPTOR FAMILY"/>
    <property type="match status" value="1"/>
</dbReference>
<dbReference type="AlphaFoldDB" id="E3LL16"/>
<keyword evidence="10" id="KW-0539">Nucleus</keyword>
<dbReference type="SMART" id="SM00430">
    <property type="entry name" value="HOLI"/>
    <property type="match status" value="1"/>
</dbReference>
<evidence type="ECO:0000256" key="9">
    <source>
        <dbReference type="ARBA" id="ARBA00023170"/>
    </source>
</evidence>
<dbReference type="SMART" id="SM00399">
    <property type="entry name" value="ZnF_C4"/>
    <property type="match status" value="1"/>
</dbReference>
<comment type="similarity">
    <text evidence="2">Belongs to the nuclear hormone receptor family.</text>
</comment>
<dbReference type="OrthoDB" id="5837785at2759"/>
<dbReference type="PANTHER" id="PTHR46587">
    <property type="entry name" value="NUCLEAR HORMONE RECEPTOR FAMILY"/>
    <property type="match status" value="1"/>
</dbReference>
<dbReference type="PROSITE" id="PS51030">
    <property type="entry name" value="NUCLEAR_REC_DBD_2"/>
    <property type="match status" value="1"/>
</dbReference>
<evidence type="ECO:0000256" key="5">
    <source>
        <dbReference type="ARBA" id="ARBA00022833"/>
    </source>
</evidence>
<keyword evidence="6" id="KW-0805">Transcription regulation</keyword>
<dbReference type="FunCoup" id="E3LL16">
    <property type="interactions" value="2"/>
</dbReference>
<dbReference type="GO" id="GO:0005634">
    <property type="term" value="C:nucleus"/>
    <property type="evidence" value="ECO:0007669"/>
    <property type="project" value="UniProtKB-SubCell"/>
</dbReference>
<reference evidence="13" key="1">
    <citation type="submission" date="2007-07" db="EMBL/GenBank/DDBJ databases">
        <title>PCAP assembly of the Caenorhabditis remanei genome.</title>
        <authorList>
            <consortium name="The Caenorhabditis remanei Sequencing Consortium"/>
            <person name="Wilson R.K."/>
        </authorList>
    </citation>
    <scope>NUCLEOTIDE SEQUENCE [LARGE SCALE GENOMIC DNA]</scope>
    <source>
        <strain evidence="13">PB4641</strain>
    </source>
</reference>
<keyword evidence="3" id="KW-0479">Metal-binding</keyword>
<dbReference type="InterPro" id="IPR001628">
    <property type="entry name" value="Znf_hrmn_rcpt"/>
</dbReference>
<keyword evidence="8" id="KW-0804">Transcription</keyword>
<dbReference type="HOGENOM" id="CLU_007368_0_0_1"/>
<dbReference type="GO" id="GO:0008270">
    <property type="term" value="F:zinc ion binding"/>
    <property type="evidence" value="ECO:0007669"/>
    <property type="project" value="UniProtKB-KW"/>
</dbReference>
<name>E3LL16_CAERE</name>
<organism evidence="14">
    <name type="scientific">Caenorhabditis remanei</name>
    <name type="common">Caenorhabditis vulgaris</name>
    <dbReference type="NCBI Taxonomy" id="31234"/>
    <lineage>
        <taxon>Eukaryota</taxon>
        <taxon>Metazoa</taxon>
        <taxon>Ecdysozoa</taxon>
        <taxon>Nematoda</taxon>
        <taxon>Chromadorea</taxon>
        <taxon>Rhabditida</taxon>
        <taxon>Rhabditina</taxon>
        <taxon>Rhabditomorpha</taxon>
        <taxon>Rhabditoidea</taxon>
        <taxon>Rhabditidae</taxon>
        <taxon>Peloderinae</taxon>
        <taxon>Caenorhabditis</taxon>
    </lineage>
</organism>
<feature type="domain" description="Nuclear receptor" evidence="11">
    <location>
        <begin position="24"/>
        <end position="99"/>
    </location>
</feature>
<dbReference type="SUPFAM" id="SSF57716">
    <property type="entry name" value="Glucocorticoid receptor-like (DNA-binding domain)"/>
    <property type="match status" value="1"/>
</dbReference>
<keyword evidence="7" id="KW-0238">DNA-binding</keyword>
<dbReference type="CDD" id="cd06960">
    <property type="entry name" value="NR_DBD_HNF4A"/>
    <property type="match status" value="1"/>
</dbReference>
<evidence type="ECO:0000256" key="6">
    <source>
        <dbReference type="ARBA" id="ARBA00023015"/>
    </source>
</evidence>
<keyword evidence="14" id="KW-1185">Reference proteome</keyword>
<evidence type="ECO:0000256" key="7">
    <source>
        <dbReference type="ARBA" id="ARBA00023125"/>
    </source>
</evidence>
<dbReference type="Proteomes" id="UP000008281">
    <property type="component" value="Unassembled WGS sequence"/>
</dbReference>
<protein>
    <submittedName>
        <fullName evidence="13">CRE-NHR-270 protein</fullName>
    </submittedName>
</protein>
<dbReference type="Gene3D" id="1.10.565.10">
    <property type="entry name" value="Retinoid X Receptor"/>
    <property type="match status" value="1"/>
</dbReference>
<dbReference type="InterPro" id="IPR035500">
    <property type="entry name" value="NHR-like_dom_sf"/>
</dbReference>
<dbReference type="Gene3D" id="3.30.50.10">
    <property type="entry name" value="Erythroid Transcription Factor GATA-1, subunit A"/>
    <property type="match status" value="1"/>
</dbReference>
<dbReference type="InParanoid" id="E3LL16"/>
<keyword evidence="9" id="KW-0675">Receptor</keyword>
<dbReference type="Pfam" id="PF00105">
    <property type="entry name" value="zf-C4"/>
    <property type="match status" value="1"/>
</dbReference>
<dbReference type="OMA" id="CGDQVKS"/>
<evidence type="ECO:0000313" key="13">
    <source>
        <dbReference type="EMBL" id="EFP00024.1"/>
    </source>
</evidence>
<dbReference type="InterPro" id="IPR000536">
    <property type="entry name" value="Nucl_hrmn_rcpt_lig-bd"/>
</dbReference>
<dbReference type="PRINTS" id="PR00047">
    <property type="entry name" value="STROIDFINGER"/>
</dbReference>
<evidence type="ECO:0000313" key="14">
    <source>
        <dbReference type="Proteomes" id="UP000008281"/>
    </source>
</evidence>
<dbReference type="InterPro" id="IPR049636">
    <property type="entry name" value="HNF4-like_DBD"/>
</dbReference>
<dbReference type="GO" id="GO:0000978">
    <property type="term" value="F:RNA polymerase II cis-regulatory region sequence-specific DNA binding"/>
    <property type="evidence" value="ECO:0007669"/>
    <property type="project" value="InterPro"/>
</dbReference>
<dbReference type="STRING" id="31234.E3LL16"/>
<gene>
    <name evidence="13" type="primary">Cre-nhr-270</name>
    <name evidence="13" type="ORF">CRE_18677</name>
</gene>
<evidence type="ECO:0000256" key="4">
    <source>
        <dbReference type="ARBA" id="ARBA00022771"/>
    </source>
</evidence>
<dbReference type="eggNOG" id="KOG3575">
    <property type="taxonomic scope" value="Eukaryota"/>
</dbReference>
<evidence type="ECO:0000256" key="3">
    <source>
        <dbReference type="ARBA" id="ARBA00022723"/>
    </source>
</evidence>
<evidence type="ECO:0000256" key="8">
    <source>
        <dbReference type="ARBA" id="ARBA00023163"/>
    </source>
</evidence>
<evidence type="ECO:0000256" key="10">
    <source>
        <dbReference type="ARBA" id="ARBA00023242"/>
    </source>
</evidence>
<proteinExistence type="inferred from homology"/>
<dbReference type="SUPFAM" id="SSF48508">
    <property type="entry name" value="Nuclear receptor ligand-binding domain"/>
    <property type="match status" value="1"/>
</dbReference>
<dbReference type="EMBL" id="DS268410">
    <property type="protein sequence ID" value="EFP00024.1"/>
    <property type="molecule type" value="Genomic_DNA"/>
</dbReference>
<dbReference type="InterPro" id="IPR013088">
    <property type="entry name" value="Znf_NHR/GATA"/>
</dbReference>
<accession>E3LL16</accession>
<keyword evidence="5" id="KW-0862">Zinc</keyword>
<comment type="subcellular location">
    <subcellularLocation>
        <location evidence="1">Nucleus</location>
    </subcellularLocation>
</comment>
<feature type="domain" description="NR LBD" evidence="12">
    <location>
        <begin position="115"/>
        <end position="374"/>
    </location>
</feature>
<keyword evidence="4" id="KW-0863">Zinc-finger</keyword>
<evidence type="ECO:0000256" key="2">
    <source>
        <dbReference type="ARBA" id="ARBA00005993"/>
    </source>
</evidence>
<dbReference type="PROSITE" id="PS51843">
    <property type="entry name" value="NR_LBD"/>
    <property type="match status" value="1"/>
</dbReference>
<evidence type="ECO:0000259" key="12">
    <source>
        <dbReference type="PROSITE" id="PS51843"/>
    </source>
</evidence>
<dbReference type="CDD" id="cd06157">
    <property type="entry name" value="NR_LBD"/>
    <property type="match status" value="1"/>
</dbReference>
<evidence type="ECO:0000256" key="1">
    <source>
        <dbReference type="ARBA" id="ARBA00004123"/>
    </source>
</evidence>
<dbReference type="Pfam" id="PF00104">
    <property type="entry name" value="Hormone_recep"/>
    <property type="match status" value="1"/>
</dbReference>